<dbReference type="Pfam" id="PF00106">
    <property type="entry name" value="adh_short"/>
    <property type="match status" value="1"/>
</dbReference>
<dbReference type="CDD" id="cd05374">
    <property type="entry name" value="17beta-HSD-like_SDR_c"/>
    <property type="match status" value="1"/>
</dbReference>
<evidence type="ECO:0000256" key="1">
    <source>
        <dbReference type="ARBA" id="ARBA00006484"/>
    </source>
</evidence>
<dbReference type="GO" id="GO:0005783">
    <property type="term" value="C:endoplasmic reticulum"/>
    <property type="evidence" value="ECO:0007669"/>
    <property type="project" value="TreeGrafter"/>
</dbReference>
<dbReference type="PANTHER" id="PTHR44169:SF6">
    <property type="entry name" value="NADPH-DEPENDENT 1-ACYLDIHYDROXYACETONE PHOSPHATE REDUCTASE"/>
    <property type="match status" value="1"/>
</dbReference>
<dbReference type="Proteomes" id="UP000039046">
    <property type="component" value="Unassembled WGS sequence"/>
</dbReference>
<name>A0A0A1TFG9_9HYPO</name>
<protein>
    <submittedName>
        <fullName evidence="5">Uncharacterized protein</fullName>
    </submittedName>
</protein>
<evidence type="ECO:0000256" key="2">
    <source>
        <dbReference type="ARBA" id="ARBA00022857"/>
    </source>
</evidence>
<organism evidence="5 6">
    <name type="scientific">[Torrubiella] hemipterigena</name>
    <dbReference type="NCBI Taxonomy" id="1531966"/>
    <lineage>
        <taxon>Eukaryota</taxon>
        <taxon>Fungi</taxon>
        <taxon>Dikarya</taxon>
        <taxon>Ascomycota</taxon>
        <taxon>Pezizomycotina</taxon>
        <taxon>Sordariomycetes</taxon>
        <taxon>Hypocreomycetidae</taxon>
        <taxon>Hypocreales</taxon>
        <taxon>Clavicipitaceae</taxon>
        <taxon>Clavicipitaceae incertae sedis</taxon>
        <taxon>'Torrubiella' clade</taxon>
    </lineage>
</organism>
<dbReference type="OrthoDB" id="2102561at2759"/>
<dbReference type="InterPro" id="IPR020904">
    <property type="entry name" value="Sc_DH/Rdtase_CS"/>
</dbReference>
<comment type="similarity">
    <text evidence="1 4">Belongs to the short-chain dehydrogenases/reductases (SDR) family.</text>
</comment>
<dbReference type="SUPFAM" id="SSF51735">
    <property type="entry name" value="NAD(P)-binding Rossmann-fold domains"/>
    <property type="match status" value="1"/>
</dbReference>
<sequence length="281" mass="30174">MLTKSHQVLITGCSQGGIGSSLALEFQKRGFHVFATARNVDKMAHLKDLANVTLLRVDVTETTLIKEAVDAVQKQTGGGLDFLVNNSGVVHVAPILDTDLQAAKDMFDVNVFGPLLMVQAFAPMLIASHGCIVNICSVSSYVYAPWMGLYGGSKAALEMMSETMRLELQPLGVRVLSIITGAVDTNIMNTVSPASIPDDSPYKVKSVEDALTKMVKATDGIKRTPADEFSKTVVSDVLHGATGRVWRGEKAGTVKFMAKFSPVSIIDRILCERAGMADLKV</sequence>
<dbReference type="GO" id="GO:0019433">
    <property type="term" value="P:triglyceride catabolic process"/>
    <property type="evidence" value="ECO:0007669"/>
    <property type="project" value="TreeGrafter"/>
</dbReference>
<reference evidence="5 6" key="1">
    <citation type="journal article" date="2015" name="Genome Announc.">
        <title>Draft Genome Sequence and Gene Annotation of the Entomopathogenic Fungus Verticillium hemipterigenum.</title>
        <authorList>
            <person name="Horn F."/>
            <person name="Habel A."/>
            <person name="Scharf D.H."/>
            <person name="Dworschak J."/>
            <person name="Brakhage A.A."/>
            <person name="Guthke R."/>
            <person name="Hertweck C."/>
            <person name="Linde J."/>
        </authorList>
    </citation>
    <scope>NUCLEOTIDE SEQUENCE [LARGE SCALE GENOMIC DNA]</scope>
</reference>
<evidence type="ECO:0000313" key="6">
    <source>
        <dbReference type="Proteomes" id="UP000039046"/>
    </source>
</evidence>
<dbReference type="AlphaFoldDB" id="A0A0A1TFG9"/>
<dbReference type="EMBL" id="CDHN01000002">
    <property type="protein sequence ID" value="CEJ86358.1"/>
    <property type="molecule type" value="Genomic_DNA"/>
</dbReference>
<keyword evidence="6" id="KW-1185">Reference proteome</keyword>
<dbReference type="PROSITE" id="PS00061">
    <property type="entry name" value="ADH_SHORT"/>
    <property type="match status" value="1"/>
</dbReference>
<accession>A0A0A1TFG9</accession>
<evidence type="ECO:0000256" key="4">
    <source>
        <dbReference type="RuleBase" id="RU000363"/>
    </source>
</evidence>
<dbReference type="GO" id="GO:0005811">
    <property type="term" value="C:lipid droplet"/>
    <property type="evidence" value="ECO:0007669"/>
    <property type="project" value="TreeGrafter"/>
</dbReference>
<dbReference type="GO" id="GO:0006654">
    <property type="term" value="P:phosphatidic acid biosynthetic process"/>
    <property type="evidence" value="ECO:0007669"/>
    <property type="project" value="TreeGrafter"/>
</dbReference>
<dbReference type="GO" id="GO:0000140">
    <property type="term" value="F:acylglycerone-phosphate reductase (NADP+) activity"/>
    <property type="evidence" value="ECO:0007669"/>
    <property type="project" value="TreeGrafter"/>
</dbReference>
<dbReference type="Gene3D" id="3.40.50.720">
    <property type="entry name" value="NAD(P)-binding Rossmann-like Domain"/>
    <property type="match status" value="1"/>
</dbReference>
<dbReference type="InterPro" id="IPR002347">
    <property type="entry name" value="SDR_fam"/>
</dbReference>
<dbReference type="PANTHER" id="PTHR44169">
    <property type="entry name" value="NADPH-DEPENDENT 1-ACYLDIHYDROXYACETONE PHOSPHATE REDUCTASE"/>
    <property type="match status" value="1"/>
</dbReference>
<evidence type="ECO:0000313" key="5">
    <source>
        <dbReference type="EMBL" id="CEJ86358.1"/>
    </source>
</evidence>
<gene>
    <name evidence="5" type="ORF">VHEMI04085</name>
</gene>
<dbReference type="GO" id="GO:0004806">
    <property type="term" value="F:triacylglycerol lipase activity"/>
    <property type="evidence" value="ECO:0007669"/>
    <property type="project" value="TreeGrafter"/>
</dbReference>
<dbReference type="PRINTS" id="PR00081">
    <property type="entry name" value="GDHRDH"/>
</dbReference>
<proteinExistence type="inferred from homology"/>
<keyword evidence="3" id="KW-0560">Oxidoreductase</keyword>
<dbReference type="InterPro" id="IPR036291">
    <property type="entry name" value="NAD(P)-bd_dom_sf"/>
</dbReference>
<evidence type="ECO:0000256" key="3">
    <source>
        <dbReference type="ARBA" id="ARBA00023002"/>
    </source>
</evidence>
<keyword evidence="2" id="KW-0521">NADP</keyword>
<dbReference type="PRINTS" id="PR00080">
    <property type="entry name" value="SDRFAMILY"/>
</dbReference>